<accession>A0A8T9C1I9</accession>
<evidence type="ECO:0000256" key="1">
    <source>
        <dbReference type="ARBA" id="ARBA00007447"/>
    </source>
</evidence>
<comment type="caution">
    <text evidence="3">The sequence shown here is derived from an EMBL/GenBank/DDBJ whole genome shotgun (WGS) entry which is preliminary data.</text>
</comment>
<keyword evidence="4" id="KW-1185">Reference proteome</keyword>
<dbReference type="Proteomes" id="UP000469558">
    <property type="component" value="Unassembled WGS sequence"/>
</dbReference>
<dbReference type="InterPro" id="IPR001461">
    <property type="entry name" value="Aspartic_peptidase_A1"/>
</dbReference>
<dbReference type="SUPFAM" id="SSF50630">
    <property type="entry name" value="Acid proteases"/>
    <property type="match status" value="1"/>
</dbReference>
<dbReference type="InterPro" id="IPR021109">
    <property type="entry name" value="Peptidase_aspartic_dom_sf"/>
</dbReference>
<dbReference type="PANTHER" id="PTHR47966:SF51">
    <property type="entry name" value="BETA-SITE APP-CLEAVING ENZYME, ISOFORM A-RELATED"/>
    <property type="match status" value="1"/>
</dbReference>
<dbReference type="InterPro" id="IPR033121">
    <property type="entry name" value="PEPTIDASE_A1"/>
</dbReference>
<dbReference type="Pfam" id="PF00026">
    <property type="entry name" value="Asp"/>
    <property type="match status" value="1"/>
</dbReference>
<dbReference type="Gene3D" id="2.40.70.10">
    <property type="entry name" value="Acid Proteases"/>
    <property type="match status" value="2"/>
</dbReference>
<dbReference type="InterPro" id="IPR034164">
    <property type="entry name" value="Pepsin-like_dom"/>
</dbReference>
<dbReference type="GO" id="GO:0004190">
    <property type="term" value="F:aspartic-type endopeptidase activity"/>
    <property type="evidence" value="ECO:0007669"/>
    <property type="project" value="InterPro"/>
</dbReference>
<dbReference type="OrthoDB" id="15189at2759"/>
<name>A0A8T9C1I9_9HELO</name>
<evidence type="ECO:0000259" key="2">
    <source>
        <dbReference type="PROSITE" id="PS51767"/>
    </source>
</evidence>
<organism evidence="3 4">
    <name type="scientific">Lachnellula suecica</name>
    <dbReference type="NCBI Taxonomy" id="602035"/>
    <lineage>
        <taxon>Eukaryota</taxon>
        <taxon>Fungi</taxon>
        <taxon>Dikarya</taxon>
        <taxon>Ascomycota</taxon>
        <taxon>Pezizomycotina</taxon>
        <taxon>Leotiomycetes</taxon>
        <taxon>Helotiales</taxon>
        <taxon>Lachnaceae</taxon>
        <taxon>Lachnellula</taxon>
    </lineage>
</organism>
<keyword evidence="3" id="KW-0378">Hydrolase</keyword>
<dbReference type="EMBL" id="QGMK01001283">
    <property type="protein sequence ID" value="TVY71282.1"/>
    <property type="molecule type" value="Genomic_DNA"/>
</dbReference>
<dbReference type="GO" id="GO:0006508">
    <property type="term" value="P:proteolysis"/>
    <property type="evidence" value="ECO:0007669"/>
    <property type="project" value="UniProtKB-KW"/>
</dbReference>
<proteinExistence type="inferred from homology"/>
<dbReference type="AlphaFoldDB" id="A0A8T9C1I9"/>
<keyword evidence="3" id="KW-0645">Protease</keyword>
<dbReference type="CDD" id="cd05471">
    <property type="entry name" value="pepsin_like"/>
    <property type="match status" value="1"/>
</dbReference>
<evidence type="ECO:0000313" key="4">
    <source>
        <dbReference type="Proteomes" id="UP000469558"/>
    </source>
</evidence>
<evidence type="ECO:0000313" key="3">
    <source>
        <dbReference type="EMBL" id="TVY71282.1"/>
    </source>
</evidence>
<sequence length="361" mass="37191">LLVDTGSADLVLNSGRYQRSSSSIQLNRTFDITYGTTEGTTPGDSSATITGVLYKDTVTYSSLIVNAQTTGAVISNASDSSDVYPHDGIIGLGAQIFSGSNSTLFFHNLCDQNLISECRFGLALEGDGTGTLTFGAIGNALQGGEQSLTRVPIIEEWFVGGDLAVNGSVIQRDLVVEFDSGTSGIIGPIDAVSTLFEMVGIQGVLQPSASGDVLVGYFPCGTPSAVGLSLPSKSNISATMGLSGFSDTSKVFNVLADAMSAGPVDADGKNCTFAISGFDVVELPGLWVFGQAFSQGKYMDHNFAAGSLGLAELNSTSQVASNASVPSASKPMITSTASYGREIQSFIFEGIAIAASLLLLA</sequence>
<feature type="non-terminal residue" evidence="3">
    <location>
        <position position="1"/>
    </location>
</feature>
<reference evidence="3 4" key="1">
    <citation type="submission" date="2018-05" db="EMBL/GenBank/DDBJ databases">
        <title>Genome sequencing and assembly of the regulated plant pathogen Lachnellula willkommii and related sister species for the development of diagnostic species identification markers.</title>
        <authorList>
            <person name="Giroux E."/>
            <person name="Bilodeau G."/>
        </authorList>
    </citation>
    <scope>NUCLEOTIDE SEQUENCE [LARGE SCALE GENOMIC DNA]</scope>
    <source>
        <strain evidence="3 4">CBS 268.59</strain>
    </source>
</reference>
<dbReference type="PANTHER" id="PTHR47966">
    <property type="entry name" value="BETA-SITE APP-CLEAVING ENZYME, ISOFORM A-RELATED"/>
    <property type="match status" value="1"/>
</dbReference>
<comment type="similarity">
    <text evidence="1">Belongs to the peptidase A1 family.</text>
</comment>
<feature type="domain" description="Peptidase A1" evidence="2">
    <location>
        <begin position="1"/>
        <end position="311"/>
    </location>
</feature>
<dbReference type="PROSITE" id="PS51767">
    <property type="entry name" value="PEPTIDASE_A1"/>
    <property type="match status" value="1"/>
</dbReference>
<protein>
    <submittedName>
        <fullName evidence="3">Aspartic protease</fullName>
    </submittedName>
</protein>
<gene>
    <name evidence="3" type="primary">pr1</name>
    <name evidence="3" type="ORF">LSUE1_G007982</name>
</gene>